<keyword evidence="1" id="KW-0472">Membrane</keyword>
<name>A0A7C0ZJH5_UNCW3</name>
<dbReference type="Proteomes" id="UP000885847">
    <property type="component" value="Unassembled WGS sequence"/>
</dbReference>
<dbReference type="AlphaFoldDB" id="A0A7C0ZJH5"/>
<evidence type="ECO:0000256" key="1">
    <source>
        <dbReference type="SAM" id="Phobius"/>
    </source>
</evidence>
<reference evidence="2" key="1">
    <citation type="journal article" date="2020" name="mSystems">
        <title>Genome- and Community-Level Interaction Insights into Carbon Utilization and Element Cycling Functions of Hydrothermarchaeota in Hydrothermal Sediment.</title>
        <authorList>
            <person name="Zhou Z."/>
            <person name="Liu Y."/>
            <person name="Xu W."/>
            <person name="Pan J."/>
            <person name="Luo Z.H."/>
            <person name="Li M."/>
        </authorList>
    </citation>
    <scope>NUCLEOTIDE SEQUENCE [LARGE SCALE GENOMIC DNA]</scope>
    <source>
        <strain evidence="2">HyVt-102</strain>
    </source>
</reference>
<keyword evidence="1" id="KW-1133">Transmembrane helix</keyword>
<accession>A0A7C0ZJH5</accession>
<organism evidence="2">
    <name type="scientific">candidate division WOR-3 bacterium</name>
    <dbReference type="NCBI Taxonomy" id="2052148"/>
    <lineage>
        <taxon>Bacteria</taxon>
        <taxon>Bacteria division WOR-3</taxon>
    </lineage>
</organism>
<feature type="transmembrane region" description="Helical" evidence="1">
    <location>
        <begin position="97"/>
        <end position="116"/>
    </location>
</feature>
<protein>
    <submittedName>
        <fullName evidence="2">Uncharacterized protein</fullName>
    </submittedName>
</protein>
<evidence type="ECO:0000313" key="2">
    <source>
        <dbReference type="EMBL" id="HDI83925.1"/>
    </source>
</evidence>
<feature type="transmembrane region" description="Helical" evidence="1">
    <location>
        <begin position="6"/>
        <end position="23"/>
    </location>
</feature>
<gene>
    <name evidence="2" type="ORF">ENF18_09075</name>
</gene>
<proteinExistence type="predicted"/>
<sequence length="210" mass="23534">MIEALGIWVAAGLTLAIMSFLYGDNPIYKFAEHLYVGYSAGYWLIYTWHFTIKLMVIQPIAEKQPGAIFLVIPLFFGVLMLTRWFPRIAWMSRWSIAFTVGIGAGLTLTGAIHGYIIPQVKATILPLWTGNGFSSFNNFVIVIGVLTTLIYFFFSRPHTGVLGKTSKVGILFIMVAFGASFGYTVMARISLLIGRLDFLWSSILKLVHFF</sequence>
<dbReference type="EMBL" id="DQWE01000419">
    <property type="protein sequence ID" value="HDI83925.1"/>
    <property type="molecule type" value="Genomic_DNA"/>
</dbReference>
<feature type="transmembrane region" description="Helical" evidence="1">
    <location>
        <begin position="166"/>
        <end position="183"/>
    </location>
</feature>
<comment type="caution">
    <text evidence="2">The sequence shown here is derived from an EMBL/GenBank/DDBJ whole genome shotgun (WGS) entry which is preliminary data.</text>
</comment>
<feature type="transmembrane region" description="Helical" evidence="1">
    <location>
        <begin position="136"/>
        <end position="154"/>
    </location>
</feature>
<feature type="transmembrane region" description="Helical" evidence="1">
    <location>
        <begin position="67"/>
        <end position="85"/>
    </location>
</feature>
<keyword evidence="1" id="KW-0812">Transmembrane</keyword>
<feature type="transmembrane region" description="Helical" evidence="1">
    <location>
        <begin position="35"/>
        <end position="61"/>
    </location>
</feature>